<proteinExistence type="predicted"/>
<dbReference type="InterPro" id="IPR010998">
    <property type="entry name" value="Integrase_recombinase_N"/>
</dbReference>
<dbReference type="GO" id="GO:0003677">
    <property type="term" value="F:DNA binding"/>
    <property type="evidence" value="ECO:0007669"/>
    <property type="project" value="UniProtKB-KW"/>
</dbReference>
<evidence type="ECO:0000313" key="4">
    <source>
        <dbReference type="EMBL" id="KAG9259824.1"/>
    </source>
</evidence>
<feature type="region of interest" description="Disordered" evidence="2">
    <location>
        <begin position="420"/>
        <end position="439"/>
    </location>
</feature>
<reference evidence="4 5" key="1">
    <citation type="submission" date="2021-07" db="EMBL/GenBank/DDBJ databases">
        <authorList>
            <person name="Imarazene B."/>
            <person name="Zahm M."/>
            <person name="Klopp C."/>
            <person name="Cabau C."/>
            <person name="Beille S."/>
            <person name="Jouanno E."/>
            <person name="Castinel A."/>
            <person name="Lluch J."/>
            <person name="Gil L."/>
            <person name="Kuchtly C."/>
            <person name="Lopez Roques C."/>
            <person name="Donnadieu C."/>
            <person name="Parrinello H."/>
            <person name="Journot L."/>
            <person name="Du K."/>
            <person name="Schartl M."/>
            <person name="Retaux S."/>
            <person name="Guiguen Y."/>
        </authorList>
    </citation>
    <scope>NUCLEOTIDE SEQUENCE [LARGE SCALE GENOMIC DNA]</scope>
    <source>
        <strain evidence="4">Pach_M1</strain>
        <tissue evidence="4">Testis</tissue>
    </source>
</reference>
<dbReference type="SMART" id="SM00317">
    <property type="entry name" value="SET"/>
    <property type="match status" value="1"/>
</dbReference>
<evidence type="ECO:0000256" key="2">
    <source>
        <dbReference type="SAM" id="MobiDB-lite"/>
    </source>
</evidence>
<dbReference type="Proteomes" id="UP000752171">
    <property type="component" value="Unassembled WGS sequence"/>
</dbReference>
<sequence>MASSADSNASPEMSRNRTHLMCPFCKTTHYSLPEHLRKCMNGRPPAEQKSVLEEAKKNAHRLLKEGRRIEYGIIRRILDSDDPEENLIQELETRGIVVYNIPPRLPDSAASAAPSAAPSAGPDESDFPPIKPEPDSSGEYFQESTSATQKTSLREKMASAGLYFKHSTAHPLLKSFAHYLEVDLENDNFTQEVENVARFMYFMDPKQPSLLFVCQTERTREYFNTLSEVGLSKQTVHNYIKSVKRFLKFHISSTDMELTDLQLYNDCQLYTVLLSDIQAAITKQFNKEATRKEFPILTEGSLQPKDCWAVLEAANKDFLAVIAKLTGPRHVRGHHLTLPESQLVLYYLEAVLILRHLHRPGVVEHMTVKDWMLRKPFHGKGGHVVVRVLDHKTATQVATFALTLEEEMWFDTYYTEVRPTTKAKRKKTNEGEDDDKEPERFFISSTGNSIYNASNDLERLHKKYNLPKVNSQLARRVFETATKHMSDTQKSMVADYLTHSSSTAERRNNRMQVDSNVVEASLLLQSVATSDSDGEGGRQHAGGRCLKMDEQQAYDLLLQSYPVTLDSAPPKRSERVSVAKEHGRHCYDRWRGDQKQLRVQHVLDHFGRRQPSESRVRSWIEKQGWTANVPDAALVVKAWKPSGRVDSAMESHSIQKYIKKQKWKGLVAVPEEGKGRGVVATRAFQIGEVVCDYHGKVVSRKVGIETHKSTIGMESGCMFFYKDKNGQSKCIDAHSEECECHPGKQTIGRLINHSSKRANVRPRLYSLDDRDVILFIAQKGIKVNEEILYNYGACKKSFAGEGLDLDWL</sequence>
<dbReference type="Gene3D" id="1.10.150.130">
    <property type="match status" value="1"/>
</dbReference>
<dbReference type="Gene3D" id="2.170.270.10">
    <property type="entry name" value="SET domain"/>
    <property type="match status" value="1"/>
</dbReference>
<dbReference type="PANTHER" id="PTHR47306">
    <property type="entry name" value="SI:CH211-178J18.4-RELATED"/>
    <property type="match status" value="1"/>
</dbReference>
<evidence type="ECO:0000259" key="3">
    <source>
        <dbReference type="PROSITE" id="PS50280"/>
    </source>
</evidence>
<dbReference type="AlphaFoldDB" id="A0A8T2KKG0"/>
<dbReference type="InterPro" id="IPR046341">
    <property type="entry name" value="SET_dom_sf"/>
</dbReference>
<dbReference type="PANTHER" id="PTHR47306:SF2">
    <property type="entry name" value="CORE-BINDING (CB) DOMAIN-CONTAINING PROTEIN"/>
    <property type="match status" value="1"/>
</dbReference>
<comment type="caution">
    <text evidence="4">The sequence shown here is derived from an EMBL/GenBank/DDBJ whole genome shotgun (WGS) entry which is preliminary data.</text>
</comment>
<evidence type="ECO:0000256" key="1">
    <source>
        <dbReference type="ARBA" id="ARBA00023125"/>
    </source>
</evidence>
<feature type="domain" description="SET" evidence="3">
    <location>
        <begin position="664"/>
        <end position="792"/>
    </location>
</feature>
<gene>
    <name evidence="4" type="ORF">AMEX_G27432</name>
</gene>
<dbReference type="SUPFAM" id="SSF82199">
    <property type="entry name" value="SET domain"/>
    <property type="match status" value="1"/>
</dbReference>
<dbReference type="PROSITE" id="PS50280">
    <property type="entry name" value="SET"/>
    <property type="match status" value="1"/>
</dbReference>
<evidence type="ECO:0000313" key="5">
    <source>
        <dbReference type="Proteomes" id="UP000752171"/>
    </source>
</evidence>
<feature type="compositionally biased region" description="Low complexity" evidence="2">
    <location>
        <begin position="108"/>
        <end position="120"/>
    </location>
</feature>
<protein>
    <recommendedName>
        <fullName evidence="3">SET domain-containing protein</fullName>
    </recommendedName>
</protein>
<name>A0A8T2KKG0_ASTMX</name>
<dbReference type="EMBL" id="JAICCE010000025">
    <property type="protein sequence ID" value="KAG9259824.1"/>
    <property type="molecule type" value="Genomic_DNA"/>
</dbReference>
<dbReference type="Pfam" id="PF00856">
    <property type="entry name" value="SET"/>
    <property type="match status" value="1"/>
</dbReference>
<organism evidence="4 5">
    <name type="scientific">Astyanax mexicanus</name>
    <name type="common">Blind cave fish</name>
    <name type="synonym">Astyanax fasciatus mexicanus</name>
    <dbReference type="NCBI Taxonomy" id="7994"/>
    <lineage>
        <taxon>Eukaryota</taxon>
        <taxon>Metazoa</taxon>
        <taxon>Chordata</taxon>
        <taxon>Craniata</taxon>
        <taxon>Vertebrata</taxon>
        <taxon>Euteleostomi</taxon>
        <taxon>Actinopterygii</taxon>
        <taxon>Neopterygii</taxon>
        <taxon>Teleostei</taxon>
        <taxon>Ostariophysi</taxon>
        <taxon>Characiformes</taxon>
        <taxon>Characoidei</taxon>
        <taxon>Acestrorhamphidae</taxon>
        <taxon>Acestrorhamphinae</taxon>
        <taxon>Astyanax</taxon>
    </lineage>
</organism>
<accession>A0A8T2KKG0</accession>
<feature type="region of interest" description="Disordered" evidence="2">
    <location>
        <begin position="107"/>
        <end position="150"/>
    </location>
</feature>
<keyword evidence="1" id="KW-0238">DNA-binding</keyword>
<dbReference type="InterPro" id="IPR001214">
    <property type="entry name" value="SET_dom"/>
</dbReference>